<reference evidence="1 2" key="1">
    <citation type="journal article" date="2013" name="J. Microbiol.">
        <title>Mucilaginibacter ginsenosidivorax sp. nov., with ginsenoside converting activity isolated from sediment.</title>
        <authorList>
            <person name="Kim J.K."/>
            <person name="Choi T.E."/>
            <person name="Liu Q.M."/>
            <person name="Park H.Y."/>
            <person name="Yi T.H."/>
            <person name="Yoon M.H."/>
            <person name="Kim S.C."/>
            <person name="Im W.T."/>
        </authorList>
    </citation>
    <scope>NUCLEOTIDE SEQUENCE [LARGE SCALE GENOMIC DNA]</scope>
    <source>
        <strain evidence="1 2">KHI28</strain>
    </source>
</reference>
<evidence type="ECO:0000313" key="2">
    <source>
        <dbReference type="Proteomes" id="UP000321362"/>
    </source>
</evidence>
<dbReference type="OrthoDB" id="677818at2"/>
<gene>
    <name evidence="1" type="ORF">FSB76_17120</name>
</gene>
<evidence type="ECO:0000313" key="1">
    <source>
        <dbReference type="EMBL" id="QEC80523.1"/>
    </source>
</evidence>
<dbReference type="KEGG" id="mgk:FSB76_17120"/>
<name>A0A5B8W9U6_9SPHI</name>
<protein>
    <recommendedName>
        <fullName evidence="3">Response regulator receiver protein</fullName>
    </recommendedName>
</protein>
<organism evidence="1 2">
    <name type="scientific">Mucilaginibacter ginsenosidivorax</name>
    <dbReference type="NCBI Taxonomy" id="862126"/>
    <lineage>
        <taxon>Bacteria</taxon>
        <taxon>Pseudomonadati</taxon>
        <taxon>Bacteroidota</taxon>
        <taxon>Sphingobacteriia</taxon>
        <taxon>Sphingobacteriales</taxon>
        <taxon>Sphingobacteriaceae</taxon>
        <taxon>Mucilaginibacter</taxon>
    </lineage>
</organism>
<sequence>MPILVIGRHPEILATVVRLVNNNPAWNATGCQTDDEAIQAFDAQGFTLVLLGGGIPPESESRLSQYFRDCKPDIRIVQHYGGGSGLLAAEIYEALK</sequence>
<accession>A0A5B8W9U6</accession>
<evidence type="ECO:0008006" key="3">
    <source>
        <dbReference type="Google" id="ProtNLM"/>
    </source>
</evidence>
<proteinExistence type="predicted"/>
<dbReference type="Proteomes" id="UP000321362">
    <property type="component" value="Chromosome"/>
</dbReference>
<dbReference type="AlphaFoldDB" id="A0A5B8W9U6"/>
<keyword evidence="2" id="KW-1185">Reference proteome</keyword>
<dbReference type="EMBL" id="CP042437">
    <property type="protein sequence ID" value="QEC80523.1"/>
    <property type="molecule type" value="Genomic_DNA"/>
</dbReference>